<accession>A0ABQ9JR42</accession>
<proteinExistence type="predicted"/>
<protein>
    <submittedName>
        <fullName evidence="1">Uncharacterized protein</fullName>
    </submittedName>
</protein>
<reference evidence="1" key="1">
    <citation type="journal article" date="2023" name="Insect Mol. Biol.">
        <title>Genome sequencing provides insights into the evolution of gene families encoding plant cell wall-degrading enzymes in longhorned beetles.</title>
        <authorList>
            <person name="Shin N.R."/>
            <person name="Okamura Y."/>
            <person name="Kirsch R."/>
            <person name="Pauchet Y."/>
        </authorList>
    </citation>
    <scope>NUCLEOTIDE SEQUENCE</scope>
    <source>
        <strain evidence="1">MMC_N1</strain>
    </source>
</reference>
<gene>
    <name evidence="1" type="ORF">NQ317_015539</name>
</gene>
<sequence>MIIDRVPTIAYTDCPSKLIQSFTRNQTPILMQRWWNSTCNRSNRKDKTSNVAYLAFDNKIHTN</sequence>
<dbReference type="EMBL" id="JAPWTJ010000320">
    <property type="protein sequence ID" value="KAJ8979715.1"/>
    <property type="molecule type" value="Genomic_DNA"/>
</dbReference>
<evidence type="ECO:0000313" key="2">
    <source>
        <dbReference type="Proteomes" id="UP001162164"/>
    </source>
</evidence>
<evidence type="ECO:0000313" key="1">
    <source>
        <dbReference type="EMBL" id="KAJ8979715.1"/>
    </source>
</evidence>
<name>A0ABQ9JR42_9CUCU</name>
<organism evidence="1 2">
    <name type="scientific">Molorchus minor</name>
    <dbReference type="NCBI Taxonomy" id="1323400"/>
    <lineage>
        <taxon>Eukaryota</taxon>
        <taxon>Metazoa</taxon>
        <taxon>Ecdysozoa</taxon>
        <taxon>Arthropoda</taxon>
        <taxon>Hexapoda</taxon>
        <taxon>Insecta</taxon>
        <taxon>Pterygota</taxon>
        <taxon>Neoptera</taxon>
        <taxon>Endopterygota</taxon>
        <taxon>Coleoptera</taxon>
        <taxon>Polyphaga</taxon>
        <taxon>Cucujiformia</taxon>
        <taxon>Chrysomeloidea</taxon>
        <taxon>Cerambycidae</taxon>
        <taxon>Lamiinae</taxon>
        <taxon>Monochamini</taxon>
        <taxon>Molorchus</taxon>
    </lineage>
</organism>
<keyword evidence="2" id="KW-1185">Reference proteome</keyword>
<dbReference type="Proteomes" id="UP001162164">
    <property type="component" value="Unassembled WGS sequence"/>
</dbReference>
<comment type="caution">
    <text evidence="1">The sequence shown here is derived from an EMBL/GenBank/DDBJ whole genome shotgun (WGS) entry which is preliminary data.</text>
</comment>